<name>A0ABS8ZGM3_9PSEU</name>
<dbReference type="RefSeq" id="WP_233728382.1">
    <property type="nucleotide sequence ID" value="NZ_JAJVCN010000002.1"/>
</dbReference>
<accession>A0ABS8ZGM3</accession>
<keyword evidence="12" id="KW-1185">Reference proteome</keyword>
<dbReference type="InterPro" id="IPR010095">
    <property type="entry name" value="Cas12f1-like_TNB"/>
</dbReference>
<dbReference type="InterPro" id="IPR021027">
    <property type="entry name" value="Transposase_put_HTH"/>
</dbReference>
<dbReference type="Proteomes" id="UP001521150">
    <property type="component" value="Unassembled WGS sequence"/>
</dbReference>
<feature type="domain" description="Transposase putative helix-turn-helix" evidence="10">
    <location>
        <begin position="3"/>
        <end position="37"/>
    </location>
</feature>
<gene>
    <name evidence="11" type="ORF">LWC34_29735</name>
</gene>
<proteinExistence type="inferred from homology"/>
<evidence type="ECO:0000256" key="6">
    <source>
        <dbReference type="ARBA" id="ARBA00023172"/>
    </source>
</evidence>
<dbReference type="Pfam" id="PF12323">
    <property type="entry name" value="HTH_OrfB_IS605"/>
    <property type="match status" value="1"/>
</dbReference>
<protein>
    <submittedName>
        <fullName evidence="11">Transposase</fullName>
    </submittedName>
</protein>
<evidence type="ECO:0000256" key="7">
    <source>
        <dbReference type="SAM" id="MobiDB-lite"/>
    </source>
</evidence>
<evidence type="ECO:0000256" key="5">
    <source>
        <dbReference type="ARBA" id="ARBA00023125"/>
    </source>
</evidence>
<evidence type="ECO:0000259" key="9">
    <source>
        <dbReference type="Pfam" id="PF07282"/>
    </source>
</evidence>
<dbReference type="NCBIfam" id="NF040570">
    <property type="entry name" value="guided_TnpB"/>
    <property type="match status" value="1"/>
</dbReference>
<comment type="caution">
    <text evidence="11">The sequence shown here is derived from an EMBL/GenBank/DDBJ whole genome shotgun (WGS) entry which is preliminary data.</text>
</comment>
<dbReference type="Pfam" id="PF07282">
    <property type="entry name" value="Cas12f1-like_TNB"/>
    <property type="match status" value="1"/>
</dbReference>
<feature type="region of interest" description="Disordered" evidence="7">
    <location>
        <begin position="402"/>
        <end position="430"/>
    </location>
</feature>
<feature type="domain" description="Cas12f1-like TNB" evidence="9">
    <location>
        <begin position="302"/>
        <end position="365"/>
    </location>
</feature>
<evidence type="ECO:0000256" key="3">
    <source>
        <dbReference type="ARBA" id="ARBA00022723"/>
    </source>
</evidence>
<reference evidence="11 12" key="1">
    <citation type="submission" date="2021-12" db="EMBL/GenBank/DDBJ databases">
        <title>Genome sequence of Kibdelosporangium philippinense ATCC 49844.</title>
        <authorList>
            <person name="Fedorov E.A."/>
            <person name="Omeragic M."/>
            <person name="Shalygina K.F."/>
            <person name="Maclea K.S."/>
        </authorList>
    </citation>
    <scope>NUCLEOTIDE SEQUENCE [LARGE SCALE GENOMIC DNA]</scope>
    <source>
        <strain evidence="11 12">ATCC 49844</strain>
    </source>
</reference>
<organism evidence="11 12">
    <name type="scientific">Kibdelosporangium philippinense</name>
    <dbReference type="NCBI Taxonomy" id="211113"/>
    <lineage>
        <taxon>Bacteria</taxon>
        <taxon>Bacillati</taxon>
        <taxon>Actinomycetota</taxon>
        <taxon>Actinomycetes</taxon>
        <taxon>Pseudonocardiales</taxon>
        <taxon>Pseudonocardiaceae</taxon>
        <taxon>Kibdelosporangium</taxon>
    </lineage>
</organism>
<evidence type="ECO:0000259" key="10">
    <source>
        <dbReference type="Pfam" id="PF12323"/>
    </source>
</evidence>
<evidence type="ECO:0000313" key="12">
    <source>
        <dbReference type="Proteomes" id="UP001521150"/>
    </source>
</evidence>
<dbReference type="InterPro" id="IPR001959">
    <property type="entry name" value="Transposase"/>
</dbReference>
<evidence type="ECO:0000256" key="1">
    <source>
        <dbReference type="ARBA" id="ARBA00008761"/>
    </source>
</evidence>
<feature type="compositionally biased region" description="Basic residues" evidence="7">
    <location>
        <begin position="421"/>
        <end position="430"/>
    </location>
</feature>
<keyword evidence="3" id="KW-0479">Metal-binding</keyword>
<keyword evidence="2" id="KW-0815">Transposition</keyword>
<evidence type="ECO:0000259" key="8">
    <source>
        <dbReference type="Pfam" id="PF01385"/>
    </source>
</evidence>
<keyword evidence="4" id="KW-0862">Zinc</keyword>
<evidence type="ECO:0000313" key="11">
    <source>
        <dbReference type="EMBL" id="MCE7006979.1"/>
    </source>
</evidence>
<evidence type="ECO:0000256" key="4">
    <source>
        <dbReference type="ARBA" id="ARBA00022833"/>
    </source>
</evidence>
<keyword evidence="6" id="KW-0233">DNA recombination</keyword>
<dbReference type="Pfam" id="PF01385">
    <property type="entry name" value="OrfB_IS605"/>
    <property type="match status" value="1"/>
</dbReference>
<dbReference type="EMBL" id="JAJVCN010000002">
    <property type="protein sequence ID" value="MCE7006979.1"/>
    <property type="molecule type" value="Genomic_DNA"/>
</dbReference>
<sequence length="430" mass="47844">MSRYRLSPTLEQELGLLEHCAQARFVWNLAVEQHSWWRPGRAAAPGYVEQARQLTEARAEFAWLRAGSVTVQQQSLRDFAQAMRNFFTGTHRKPSWRKAGRDEGFRQVAVKPEHVLRLNRKRGRVWVPKVGWVRFRWSRTVPNGVKSYRVTRDRAGRWHIAFAAIPDPIPAPGTNKVVGVDRGVVVSAALSTGELLSVPGPTSGEQQRLDRLHRAFSRRQRGSNRRGRVRRAIARLTARITDRRKDWVEKTSTGLARGFDVVRVEDLSIRGMTRSAKGTVDKPGRNVRQKAGLNRGILTNGWGLLVTRLEHKAFGRVEKVSAAFTSQQCSACGHIAPENRKSQAAFQCVACGFACHADVNAARNIAAGRAVTARGAFQPLGEAVNREPQLAPLAFSSGGCGLESPGLSRGEDVKATPTRGWRPRHPRQRS</sequence>
<evidence type="ECO:0000256" key="2">
    <source>
        <dbReference type="ARBA" id="ARBA00022578"/>
    </source>
</evidence>
<comment type="similarity">
    <text evidence="1">In the C-terminal section; belongs to the transposase 35 family.</text>
</comment>
<keyword evidence="5" id="KW-0238">DNA-binding</keyword>
<feature type="domain" description="Probable transposase IS891/IS1136/IS1341" evidence="8">
    <location>
        <begin position="165"/>
        <end position="275"/>
    </location>
</feature>